<evidence type="ECO:0000313" key="2">
    <source>
        <dbReference type="EMBL" id="TQB74020.1"/>
    </source>
</evidence>
<dbReference type="EMBL" id="VIFY01000036">
    <property type="protein sequence ID" value="TQB74020.1"/>
    <property type="molecule type" value="Genomic_DNA"/>
</dbReference>
<name>A0A507QWN0_MONPU</name>
<dbReference type="AlphaFoldDB" id="A0A507QWN0"/>
<keyword evidence="3" id="KW-1185">Reference proteome</keyword>
<feature type="region of interest" description="Disordered" evidence="1">
    <location>
        <begin position="128"/>
        <end position="158"/>
    </location>
</feature>
<proteinExistence type="predicted"/>
<comment type="caution">
    <text evidence="2">The sequence shown here is derived from an EMBL/GenBank/DDBJ whole genome shotgun (WGS) entry which is preliminary data.</text>
</comment>
<protein>
    <submittedName>
        <fullName evidence="2">Uncharacterized protein</fullName>
    </submittedName>
</protein>
<evidence type="ECO:0000256" key="1">
    <source>
        <dbReference type="SAM" id="MobiDB-lite"/>
    </source>
</evidence>
<evidence type="ECO:0000313" key="3">
    <source>
        <dbReference type="Proteomes" id="UP000319663"/>
    </source>
</evidence>
<accession>A0A507QWN0</accession>
<dbReference type="Proteomes" id="UP000319663">
    <property type="component" value="Unassembled WGS sequence"/>
</dbReference>
<dbReference type="OrthoDB" id="4358740at2759"/>
<organism evidence="2 3">
    <name type="scientific">Monascus purpureus</name>
    <name type="common">Red mold</name>
    <name type="synonym">Monascus anka</name>
    <dbReference type="NCBI Taxonomy" id="5098"/>
    <lineage>
        <taxon>Eukaryota</taxon>
        <taxon>Fungi</taxon>
        <taxon>Dikarya</taxon>
        <taxon>Ascomycota</taxon>
        <taxon>Pezizomycotina</taxon>
        <taxon>Eurotiomycetes</taxon>
        <taxon>Eurotiomycetidae</taxon>
        <taxon>Eurotiales</taxon>
        <taxon>Aspergillaceae</taxon>
        <taxon>Monascus</taxon>
    </lineage>
</organism>
<dbReference type="STRING" id="5098.A0A507QWN0"/>
<gene>
    <name evidence="2" type="ORF">MPDQ_005219</name>
</gene>
<reference evidence="2 3" key="1">
    <citation type="submission" date="2019-06" db="EMBL/GenBank/DDBJ databases">
        <title>Wine fermentation using esterase from Monascus purpureus.</title>
        <authorList>
            <person name="Geng C."/>
            <person name="Zhang Y."/>
        </authorList>
    </citation>
    <scope>NUCLEOTIDE SEQUENCE [LARGE SCALE GENOMIC DNA]</scope>
    <source>
        <strain evidence="2">HQ1</strain>
    </source>
</reference>
<sequence>MTRKHPLRVLAIVSNKSPAWKQSPEDIIQLAIQVINEKSLYDQKEITLSDTKLLAIQRYFVREMFVFDISNEDYDPEKGHLSEQNQLPVVVIHLSDRKIASKPHPGECARINETVRHLHDANGFGSIPPFIENHTSGTPPNYPNPRSLRCSGPPHKAL</sequence>